<dbReference type="PANTHER" id="PTHR43549">
    <property type="entry name" value="MULTIDRUG RESISTANCE PROTEIN YPNP-RELATED"/>
    <property type="match status" value="1"/>
</dbReference>
<comment type="caution">
    <text evidence="9">The sequence shown here is derived from an EMBL/GenBank/DDBJ whole genome shotgun (WGS) entry which is preliminary data.</text>
</comment>
<evidence type="ECO:0000256" key="3">
    <source>
        <dbReference type="ARBA" id="ARBA00022448"/>
    </source>
</evidence>
<evidence type="ECO:0000256" key="7">
    <source>
        <dbReference type="ARBA" id="ARBA00023136"/>
    </source>
</evidence>
<dbReference type="Pfam" id="PF01554">
    <property type="entry name" value="MatE"/>
    <property type="match status" value="2"/>
</dbReference>
<feature type="transmembrane region" description="Helical" evidence="8">
    <location>
        <begin position="226"/>
        <end position="247"/>
    </location>
</feature>
<feature type="transmembrane region" description="Helical" evidence="8">
    <location>
        <begin position="167"/>
        <end position="188"/>
    </location>
</feature>
<evidence type="ECO:0000256" key="6">
    <source>
        <dbReference type="ARBA" id="ARBA00022989"/>
    </source>
</evidence>
<feature type="transmembrane region" description="Helical" evidence="8">
    <location>
        <begin position="128"/>
        <end position="147"/>
    </location>
</feature>
<dbReference type="InterPro" id="IPR052031">
    <property type="entry name" value="Membrane_Transporter-Flippase"/>
</dbReference>
<keyword evidence="5 8" id="KW-0812">Transmembrane</keyword>
<protein>
    <recommendedName>
        <fullName evidence="11">MatE family protein</fullName>
    </recommendedName>
</protein>
<reference evidence="9 10" key="1">
    <citation type="submission" date="2024-04" db="EMBL/GenBank/DDBJ databases">
        <title>Tritrichomonas musculus Genome.</title>
        <authorList>
            <person name="Alves-Ferreira E."/>
            <person name="Grigg M."/>
            <person name="Lorenzi H."/>
            <person name="Galac M."/>
        </authorList>
    </citation>
    <scope>NUCLEOTIDE SEQUENCE [LARGE SCALE GENOMIC DNA]</scope>
    <source>
        <strain evidence="9 10">EAF2021</strain>
    </source>
</reference>
<keyword evidence="4" id="KW-1003">Cell membrane</keyword>
<comment type="similarity">
    <text evidence="2">Belongs to the multi antimicrobial extrusion (MATE) (TC 2.A.66.1) family.</text>
</comment>
<comment type="subcellular location">
    <subcellularLocation>
        <location evidence="1">Cell membrane</location>
        <topology evidence="1">Multi-pass membrane protein</topology>
    </subcellularLocation>
</comment>
<evidence type="ECO:0000313" key="10">
    <source>
        <dbReference type="Proteomes" id="UP001470230"/>
    </source>
</evidence>
<feature type="transmembrane region" description="Helical" evidence="8">
    <location>
        <begin position="40"/>
        <end position="60"/>
    </location>
</feature>
<keyword evidence="3" id="KW-0813">Transport</keyword>
<keyword evidence="10" id="KW-1185">Reference proteome</keyword>
<evidence type="ECO:0000256" key="5">
    <source>
        <dbReference type="ARBA" id="ARBA00022692"/>
    </source>
</evidence>
<sequence length="502" mass="56228">MSLNEPLNPTDQNEVLQLHPDEVDKAQIDKENQRFTKHSALITLLYMSIGPLSLIMQAIGEVIDMKMITKRFEKDPNSHAIEILGFTGQISAILGYLGLYFGQSLTTRISNLIALGERSTASHLVSDVLYLTVLTSLIFCAAFVFVIPPFLRFLGTPEYMLKPTFKYIIPTLVMLPITNLSTFGMYYLQSIGSSILSGSVRFFTYILQLGIFSPLFLFGFKVSTTFMKIGSLIAGTIVSFTLLFLMYRNKFSLHLQFGDVFDKFCPELKKALLYAVPLILSFFVFVLPPILILQTMTSTDKTHSEELGGVFAVFSNIATVNQAIPGAFGQSLLSAGTHAWGANNAKRLIRLFLWTLLFNFSLTFLVSLVVIPGKSFICRSFLSNPIEIQLAEKMVPIPFYTSPLQGIGVTLSILMIVIGKPLFSFLPQFVQMIILCVGCKILASRNKNDVSKVMYIYNISDVTVFILYCVFLFVPIREIKKKLNNPESSVVTEIPEKLQQQF</sequence>
<feature type="transmembrane region" description="Helical" evidence="8">
    <location>
        <begin position="271"/>
        <end position="292"/>
    </location>
</feature>
<dbReference type="EMBL" id="JAPFFF010000029">
    <property type="protein sequence ID" value="KAK8846451.1"/>
    <property type="molecule type" value="Genomic_DNA"/>
</dbReference>
<organism evidence="9 10">
    <name type="scientific">Tritrichomonas musculus</name>
    <dbReference type="NCBI Taxonomy" id="1915356"/>
    <lineage>
        <taxon>Eukaryota</taxon>
        <taxon>Metamonada</taxon>
        <taxon>Parabasalia</taxon>
        <taxon>Tritrichomonadida</taxon>
        <taxon>Tritrichomonadidae</taxon>
        <taxon>Tritrichomonas</taxon>
    </lineage>
</organism>
<feature type="transmembrane region" description="Helical" evidence="8">
    <location>
        <begin position="455"/>
        <end position="476"/>
    </location>
</feature>
<dbReference type="InterPro" id="IPR002528">
    <property type="entry name" value="MATE_fam"/>
</dbReference>
<feature type="transmembrane region" description="Helical" evidence="8">
    <location>
        <begin position="200"/>
        <end position="220"/>
    </location>
</feature>
<dbReference type="CDD" id="cd12082">
    <property type="entry name" value="MATE_like"/>
    <property type="match status" value="1"/>
</dbReference>
<keyword evidence="7 8" id="KW-0472">Membrane</keyword>
<dbReference type="PANTHER" id="PTHR43549:SF2">
    <property type="entry name" value="MULTIDRUG RESISTANCE PROTEIN NORM-RELATED"/>
    <property type="match status" value="1"/>
</dbReference>
<evidence type="ECO:0000256" key="8">
    <source>
        <dbReference type="SAM" id="Phobius"/>
    </source>
</evidence>
<gene>
    <name evidence="9" type="ORF">M9Y10_020473</name>
</gene>
<evidence type="ECO:0000256" key="1">
    <source>
        <dbReference type="ARBA" id="ARBA00004651"/>
    </source>
</evidence>
<name>A0ABR2HGB5_9EUKA</name>
<accession>A0ABR2HGB5</accession>
<evidence type="ECO:0008006" key="11">
    <source>
        <dbReference type="Google" id="ProtNLM"/>
    </source>
</evidence>
<feature type="transmembrane region" description="Helical" evidence="8">
    <location>
        <begin position="397"/>
        <end position="419"/>
    </location>
</feature>
<evidence type="ECO:0000256" key="4">
    <source>
        <dbReference type="ARBA" id="ARBA00022475"/>
    </source>
</evidence>
<evidence type="ECO:0000256" key="2">
    <source>
        <dbReference type="ARBA" id="ARBA00010199"/>
    </source>
</evidence>
<evidence type="ECO:0000313" key="9">
    <source>
        <dbReference type="EMBL" id="KAK8846451.1"/>
    </source>
</evidence>
<dbReference type="Proteomes" id="UP001470230">
    <property type="component" value="Unassembled WGS sequence"/>
</dbReference>
<keyword evidence="6 8" id="KW-1133">Transmembrane helix</keyword>
<feature type="transmembrane region" description="Helical" evidence="8">
    <location>
        <begin position="351"/>
        <end position="371"/>
    </location>
</feature>
<feature type="transmembrane region" description="Helical" evidence="8">
    <location>
        <begin position="80"/>
        <end position="101"/>
    </location>
</feature>
<proteinExistence type="inferred from homology"/>